<evidence type="ECO:0000259" key="2">
    <source>
        <dbReference type="Pfam" id="PF16561"/>
    </source>
</evidence>
<dbReference type="InterPro" id="IPR014756">
    <property type="entry name" value="Ig_E-set"/>
</dbReference>
<feature type="compositionally biased region" description="Low complexity" evidence="1">
    <location>
        <begin position="139"/>
        <end position="158"/>
    </location>
</feature>
<evidence type="ECO:0000256" key="1">
    <source>
        <dbReference type="SAM" id="MobiDB-lite"/>
    </source>
</evidence>
<proteinExistence type="predicted"/>
<dbReference type="STRING" id="984486.A0A1E3QPM5"/>
<sequence length="378" mass="39863">MSTHTFSWPAGPKEVIVTGTFDNWSKQYHLVKQADGSFELEVPLQKVDEDRIAYKYVVDDEWTVSPTSAIEKDDAGIENNVLYHSELAAAAATVTRIPEAAGLNAVVPETAADAADGTKKVKKNKKKSKKKKKKSTSGTEESVSPTASPEPESASEPTFATTVLPSAENQQVTTGEPGVVIPQNAAQIKEFSEVSNVNAKDLNAQIEAEEAAAAAPGISTTVLPSSEHEQVTLGEPGVVIPENAAHIKEFSEISEVNAKDLNAQIEAEQAAEAATVPEHTTDIDALDAEPEAVATTGYKTLDPTEDVAAPAETPVVATEAPVDAAAESPVTESKASPVAAAKSELAQSKAKVAETVKSTKTDGKKKRSFFGKLKKLFS</sequence>
<dbReference type="PANTHER" id="PTHR10343">
    <property type="entry name" value="5'-AMP-ACTIVATED PROTEIN KINASE , BETA SUBUNIT"/>
    <property type="match status" value="1"/>
</dbReference>
<dbReference type="SUPFAM" id="SSF81296">
    <property type="entry name" value="E set domains"/>
    <property type="match status" value="1"/>
</dbReference>
<dbReference type="GO" id="GO:0005634">
    <property type="term" value="C:nucleus"/>
    <property type="evidence" value="ECO:0007669"/>
    <property type="project" value="TreeGrafter"/>
</dbReference>
<feature type="region of interest" description="Disordered" evidence="1">
    <location>
        <begin position="114"/>
        <end position="158"/>
    </location>
</feature>
<keyword evidence="4" id="KW-1185">Reference proteome</keyword>
<evidence type="ECO:0000313" key="4">
    <source>
        <dbReference type="Proteomes" id="UP000094336"/>
    </source>
</evidence>
<dbReference type="InterPro" id="IPR050827">
    <property type="entry name" value="CRP1_MDG1_kinase"/>
</dbReference>
<dbReference type="Gene3D" id="2.60.40.10">
    <property type="entry name" value="Immunoglobulins"/>
    <property type="match status" value="1"/>
</dbReference>
<accession>A0A1E3QPM5</accession>
<gene>
    <name evidence="3" type="ORF">BABINDRAFT_176533</name>
</gene>
<reference evidence="4" key="1">
    <citation type="submission" date="2016-05" db="EMBL/GenBank/DDBJ databases">
        <title>Comparative genomics of biotechnologically important yeasts.</title>
        <authorList>
            <consortium name="DOE Joint Genome Institute"/>
            <person name="Riley R."/>
            <person name="Haridas S."/>
            <person name="Wolfe K.H."/>
            <person name="Lopes M.R."/>
            <person name="Hittinger C.T."/>
            <person name="Goker M."/>
            <person name="Salamov A."/>
            <person name="Wisecaver J."/>
            <person name="Long T.M."/>
            <person name="Aerts A.L."/>
            <person name="Barry K."/>
            <person name="Choi C."/>
            <person name="Clum A."/>
            <person name="Coughlan A.Y."/>
            <person name="Deshpande S."/>
            <person name="Douglass A.P."/>
            <person name="Hanson S.J."/>
            <person name="Klenk H.-P."/>
            <person name="Labutti K."/>
            <person name="Lapidus A."/>
            <person name="Lindquist E."/>
            <person name="Lipzen A."/>
            <person name="Meier-Kolthoff J.P."/>
            <person name="Ohm R.A."/>
            <person name="Otillar R.P."/>
            <person name="Pangilinan J."/>
            <person name="Peng Y."/>
            <person name="Rokas A."/>
            <person name="Rosa C.A."/>
            <person name="Scheuner C."/>
            <person name="Sibirny A.A."/>
            <person name="Slot J.C."/>
            <person name="Stielow J.B."/>
            <person name="Sun H."/>
            <person name="Kurtzman C.P."/>
            <person name="Blackwell M."/>
            <person name="Grigoriev I.V."/>
            <person name="Jeffries T.W."/>
        </authorList>
    </citation>
    <scope>NUCLEOTIDE SEQUENCE [LARGE SCALE GENOMIC DNA]</scope>
    <source>
        <strain evidence="4">NRRL Y-12698</strain>
    </source>
</reference>
<name>A0A1E3QPM5_9ASCO</name>
<dbReference type="InterPro" id="IPR032640">
    <property type="entry name" value="AMPK1_CBM"/>
</dbReference>
<dbReference type="GO" id="GO:0019901">
    <property type="term" value="F:protein kinase binding"/>
    <property type="evidence" value="ECO:0007669"/>
    <property type="project" value="TreeGrafter"/>
</dbReference>
<dbReference type="OrthoDB" id="5976022at2759"/>
<feature type="domain" description="AMP-activated protein kinase glycogen-binding" evidence="2">
    <location>
        <begin position="5"/>
        <end position="82"/>
    </location>
</feature>
<dbReference type="RefSeq" id="XP_018984984.1">
    <property type="nucleotide sequence ID" value="XM_019131017.1"/>
</dbReference>
<protein>
    <submittedName>
        <fullName evidence="3">Carbohydrate-binding module family 48 protein</fullName>
    </submittedName>
</protein>
<dbReference type="PANTHER" id="PTHR10343:SF94">
    <property type="entry name" value="MDG1P"/>
    <property type="match status" value="1"/>
</dbReference>
<dbReference type="GO" id="GO:0031588">
    <property type="term" value="C:nucleotide-activated protein kinase complex"/>
    <property type="evidence" value="ECO:0007669"/>
    <property type="project" value="TreeGrafter"/>
</dbReference>
<dbReference type="Proteomes" id="UP000094336">
    <property type="component" value="Unassembled WGS sequence"/>
</dbReference>
<feature type="region of interest" description="Disordered" evidence="1">
    <location>
        <begin position="321"/>
        <end position="358"/>
    </location>
</feature>
<dbReference type="GO" id="GO:0005737">
    <property type="term" value="C:cytoplasm"/>
    <property type="evidence" value="ECO:0007669"/>
    <property type="project" value="TreeGrafter"/>
</dbReference>
<feature type="compositionally biased region" description="Basic residues" evidence="1">
    <location>
        <begin position="120"/>
        <end position="135"/>
    </location>
</feature>
<evidence type="ECO:0000313" key="3">
    <source>
        <dbReference type="EMBL" id="ODQ79656.1"/>
    </source>
</evidence>
<dbReference type="AlphaFoldDB" id="A0A1E3QPM5"/>
<dbReference type="GO" id="GO:0007165">
    <property type="term" value="P:signal transduction"/>
    <property type="evidence" value="ECO:0007669"/>
    <property type="project" value="TreeGrafter"/>
</dbReference>
<dbReference type="InterPro" id="IPR013783">
    <property type="entry name" value="Ig-like_fold"/>
</dbReference>
<dbReference type="EMBL" id="KV454432">
    <property type="protein sequence ID" value="ODQ79656.1"/>
    <property type="molecule type" value="Genomic_DNA"/>
</dbReference>
<dbReference type="CDD" id="cd02859">
    <property type="entry name" value="E_set_AMPKbeta_like_N"/>
    <property type="match status" value="1"/>
</dbReference>
<dbReference type="GeneID" id="30148870"/>
<dbReference type="Pfam" id="PF16561">
    <property type="entry name" value="AMPK1_CBM"/>
    <property type="match status" value="1"/>
</dbReference>
<organism evidence="3 4">
    <name type="scientific">Babjeviella inositovora NRRL Y-12698</name>
    <dbReference type="NCBI Taxonomy" id="984486"/>
    <lineage>
        <taxon>Eukaryota</taxon>
        <taxon>Fungi</taxon>
        <taxon>Dikarya</taxon>
        <taxon>Ascomycota</taxon>
        <taxon>Saccharomycotina</taxon>
        <taxon>Pichiomycetes</taxon>
        <taxon>Serinales incertae sedis</taxon>
        <taxon>Babjeviella</taxon>
    </lineage>
</organism>